<dbReference type="EnsemblMetazoa" id="SMAR013182-RA">
    <property type="protein sequence ID" value="SMAR013182-PA"/>
    <property type="gene ID" value="SMAR013182"/>
</dbReference>
<reference evidence="1" key="2">
    <citation type="submission" date="2015-02" db="UniProtKB">
        <authorList>
            <consortium name="EnsemblMetazoa"/>
        </authorList>
    </citation>
    <scope>IDENTIFICATION</scope>
</reference>
<proteinExistence type="predicted"/>
<organism evidence="1 2">
    <name type="scientific">Strigamia maritima</name>
    <name type="common">European centipede</name>
    <name type="synonym">Geophilus maritimus</name>
    <dbReference type="NCBI Taxonomy" id="126957"/>
    <lineage>
        <taxon>Eukaryota</taxon>
        <taxon>Metazoa</taxon>
        <taxon>Ecdysozoa</taxon>
        <taxon>Arthropoda</taxon>
        <taxon>Myriapoda</taxon>
        <taxon>Chilopoda</taxon>
        <taxon>Pleurostigmophora</taxon>
        <taxon>Geophilomorpha</taxon>
        <taxon>Linotaeniidae</taxon>
        <taxon>Strigamia</taxon>
    </lineage>
</organism>
<dbReference type="EMBL" id="JH432222">
    <property type="status" value="NOT_ANNOTATED_CDS"/>
    <property type="molecule type" value="Genomic_DNA"/>
</dbReference>
<dbReference type="AlphaFoldDB" id="T1JH52"/>
<reference evidence="2" key="1">
    <citation type="submission" date="2011-05" db="EMBL/GenBank/DDBJ databases">
        <authorList>
            <person name="Richards S.R."/>
            <person name="Qu J."/>
            <person name="Jiang H."/>
            <person name="Jhangiani S.N."/>
            <person name="Agravi P."/>
            <person name="Goodspeed R."/>
            <person name="Gross S."/>
            <person name="Mandapat C."/>
            <person name="Jackson L."/>
            <person name="Mathew T."/>
            <person name="Pu L."/>
            <person name="Thornton R."/>
            <person name="Saada N."/>
            <person name="Wilczek-Boney K.B."/>
            <person name="Lee S."/>
            <person name="Kovar C."/>
            <person name="Wu Y."/>
            <person name="Scherer S.E."/>
            <person name="Worley K.C."/>
            <person name="Muzny D.M."/>
            <person name="Gibbs R."/>
        </authorList>
    </citation>
    <scope>NUCLEOTIDE SEQUENCE</scope>
    <source>
        <strain evidence="2">Brora</strain>
    </source>
</reference>
<evidence type="ECO:0000313" key="2">
    <source>
        <dbReference type="Proteomes" id="UP000014500"/>
    </source>
</evidence>
<sequence>MLGSHLAETRTENFECRKVCFSVVGSHLWTEKWAKKCRKVEFKNGCQLRKAICKHCCFLHSKFSAVSAKWELSIREGAGSNFPLYASCDWNFRIRKCLLQKYFM</sequence>
<evidence type="ECO:0000313" key="1">
    <source>
        <dbReference type="EnsemblMetazoa" id="SMAR013182-PA"/>
    </source>
</evidence>
<name>T1JH52_STRMM</name>
<dbReference type="HOGENOM" id="CLU_2253435_0_0_1"/>
<keyword evidence="2" id="KW-1185">Reference proteome</keyword>
<accession>T1JH52</accession>
<protein>
    <submittedName>
        <fullName evidence="1">Uncharacterized protein</fullName>
    </submittedName>
</protein>
<dbReference type="Proteomes" id="UP000014500">
    <property type="component" value="Unassembled WGS sequence"/>
</dbReference>